<dbReference type="NCBIfam" id="TIGR00510">
    <property type="entry name" value="lipA"/>
    <property type="match status" value="1"/>
</dbReference>
<dbReference type="SFLD" id="SFLDG01058">
    <property type="entry name" value="lipoyl_synthase_like"/>
    <property type="match status" value="1"/>
</dbReference>
<evidence type="ECO:0000313" key="11">
    <source>
        <dbReference type="Proteomes" id="UP000198995"/>
    </source>
</evidence>
<dbReference type="STRING" id="2741.SAMN04489866_11515"/>
<dbReference type="EC" id="2.8.1.8" evidence="8"/>
<comment type="pathway">
    <text evidence="8">Protein modification; protein lipoylation via endogenous pathway; protein N(6)-(lipoyl)lysine from octanoyl-[acyl-carrier-protein]: step 2/2.</text>
</comment>
<organism evidence="10 11">
    <name type="scientific">Peptococcus niger</name>
    <dbReference type="NCBI Taxonomy" id="2741"/>
    <lineage>
        <taxon>Bacteria</taxon>
        <taxon>Bacillati</taxon>
        <taxon>Bacillota</taxon>
        <taxon>Clostridia</taxon>
        <taxon>Eubacteriales</taxon>
        <taxon>Peptococcaceae</taxon>
        <taxon>Peptococcus</taxon>
    </lineage>
</organism>
<feature type="binding site" evidence="8">
    <location>
        <position position="45"/>
    </location>
    <ligand>
        <name>[4Fe-4S] cluster</name>
        <dbReference type="ChEBI" id="CHEBI:49883"/>
        <label>1</label>
    </ligand>
</feature>
<dbReference type="InterPro" id="IPR006638">
    <property type="entry name" value="Elp3/MiaA/NifB-like_rSAM"/>
</dbReference>
<dbReference type="CDD" id="cd01335">
    <property type="entry name" value="Radical_SAM"/>
    <property type="match status" value="1"/>
</dbReference>
<keyword evidence="1 8" id="KW-0004">4Fe-4S</keyword>
<dbReference type="HAMAP" id="MF_00206">
    <property type="entry name" value="Lipoyl_synth"/>
    <property type="match status" value="1"/>
</dbReference>
<dbReference type="SFLD" id="SFLDF00271">
    <property type="entry name" value="lipoyl_synthase"/>
    <property type="match status" value="1"/>
</dbReference>
<evidence type="ECO:0000256" key="4">
    <source>
        <dbReference type="ARBA" id="ARBA00022723"/>
    </source>
</evidence>
<dbReference type="GO" id="GO:0016992">
    <property type="term" value="F:lipoate synthase activity"/>
    <property type="evidence" value="ECO:0007669"/>
    <property type="project" value="UniProtKB-UniRule"/>
</dbReference>
<dbReference type="SUPFAM" id="SSF102114">
    <property type="entry name" value="Radical SAM enzymes"/>
    <property type="match status" value="1"/>
</dbReference>
<feature type="domain" description="Radical SAM core" evidence="9">
    <location>
        <begin position="46"/>
        <end position="262"/>
    </location>
</feature>
<dbReference type="SMART" id="SM00729">
    <property type="entry name" value="Elp3"/>
    <property type="match status" value="1"/>
</dbReference>
<comment type="catalytic activity">
    <reaction evidence="7 8">
        <text>[[Fe-S] cluster scaffold protein carrying a second [4Fe-4S](2+) cluster] + N(6)-octanoyl-L-lysyl-[protein] + 2 oxidized [2Fe-2S]-[ferredoxin] + 2 S-adenosyl-L-methionine + 4 H(+) = [[Fe-S] cluster scaffold protein] + N(6)-[(R)-dihydrolipoyl]-L-lysyl-[protein] + 4 Fe(3+) + 2 hydrogen sulfide + 2 5'-deoxyadenosine + 2 L-methionine + 2 reduced [2Fe-2S]-[ferredoxin]</text>
        <dbReference type="Rhea" id="RHEA:16585"/>
        <dbReference type="Rhea" id="RHEA-COMP:9928"/>
        <dbReference type="Rhea" id="RHEA-COMP:10000"/>
        <dbReference type="Rhea" id="RHEA-COMP:10001"/>
        <dbReference type="Rhea" id="RHEA-COMP:10475"/>
        <dbReference type="Rhea" id="RHEA-COMP:14568"/>
        <dbReference type="Rhea" id="RHEA-COMP:14569"/>
        <dbReference type="ChEBI" id="CHEBI:15378"/>
        <dbReference type="ChEBI" id="CHEBI:17319"/>
        <dbReference type="ChEBI" id="CHEBI:29034"/>
        <dbReference type="ChEBI" id="CHEBI:29919"/>
        <dbReference type="ChEBI" id="CHEBI:33722"/>
        <dbReference type="ChEBI" id="CHEBI:33737"/>
        <dbReference type="ChEBI" id="CHEBI:33738"/>
        <dbReference type="ChEBI" id="CHEBI:57844"/>
        <dbReference type="ChEBI" id="CHEBI:59789"/>
        <dbReference type="ChEBI" id="CHEBI:78809"/>
        <dbReference type="ChEBI" id="CHEBI:83100"/>
        <dbReference type="EC" id="2.8.1.8"/>
    </reaction>
</comment>
<keyword evidence="5 8" id="KW-0408">Iron</keyword>
<dbReference type="EMBL" id="FNAF01000015">
    <property type="protein sequence ID" value="SDE05549.1"/>
    <property type="molecule type" value="Genomic_DNA"/>
</dbReference>
<evidence type="ECO:0000256" key="5">
    <source>
        <dbReference type="ARBA" id="ARBA00023004"/>
    </source>
</evidence>
<comment type="subcellular location">
    <subcellularLocation>
        <location evidence="8">Cytoplasm</location>
    </subcellularLocation>
</comment>
<keyword evidence="8" id="KW-0963">Cytoplasm</keyword>
<evidence type="ECO:0000256" key="7">
    <source>
        <dbReference type="ARBA" id="ARBA00047326"/>
    </source>
</evidence>
<dbReference type="UniPathway" id="UPA00538">
    <property type="reaction ID" value="UER00593"/>
</dbReference>
<dbReference type="InterPro" id="IPR058240">
    <property type="entry name" value="rSAM_sf"/>
</dbReference>
<dbReference type="PIRSF" id="PIRSF005963">
    <property type="entry name" value="Lipoyl_synth"/>
    <property type="match status" value="1"/>
</dbReference>
<dbReference type="PANTHER" id="PTHR10949">
    <property type="entry name" value="LIPOYL SYNTHASE"/>
    <property type="match status" value="1"/>
</dbReference>
<feature type="binding site" evidence="8">
    <location>
        <position position="34"/>
    </location>
    <ligand>
        <name>[4Fe-4S] cluster</name>
        <dbReference type="ChEBI" id="CHEBI:49883"/>
        <label>1</label>
    </ligand>
</feature>
<feature type="binding site" evidence="8">
    <location>
        <position position="64"/>
    </location>
    <ligand>
        <name>[4Fe-4S] cluster</name>
        <dbReference type="ChEBI" id="CHEBI:49883"/>
        <label>2</label>
        <note>4Fe-4S-S-AdoMet</note>
    </ligand>
</feature>
<feature type="binding site" evidence="8">
    <location>
        <position position="39"/>
    </location>
    <ligand>
        <name>[4Fe-4S] cluster</name>
        <dbReference type="ChEBI" id="CHEBI:49883"/>
        <label>1</label>
    </ligand>
</feature>
<sequence>MMTAKPPWLRVRYRPEAVDRLASGLQAKGLHTVCREAHCPNRGECYESGTATFILLGDVCTRNCRFCQVASGRPTAPDPQEADRLAEAVNEMELDHVVLTQVTRDDLPDGGAGHMARAVTAIRRARPQISVEVLISDLGGSDKALQTVLAAKPDVLNHNVEMVRRLYPDLRPGADYERSLTVLRRSKAGLPEGLTKSGFMLGLGERDEEVRALLADLRAAGCDIVTISQYLQPGPDHYPVQAYLPPETFAQWEQAALAMGFPYVVAGPLVRSSYRALAAYQAVRNR</sequence>
<keyword evidence="4 8" id="KW-0479">Metal-binding</keyword>
<accession>A0A1G6ZSM8</accession>
<evidence type="ECO:0000259" key="9">
    <source>
        <dbReference type="PROSITE" id="PS51918"/>
    </source>
</evidence>
<comment type="similarity">
    <text evidence="8">Belongs to the radical SAM superfamily. Lipoyl synthase family.</text>
</comment>
<keyword evidence="2 8" id="KW-0808">Transferase</keyword>
<evidence type="ECO:0000256" key="3">
    <source>
        <dbReference type="ARBA" id="ARBA00022691"/>
    </source>
</evidence>
<feature type="binding site" evidence="8">
    <location>
        <position position="60"/>
    </location>
    <ligand>
        <name>[4Fe-4S] cluster</name>
        <dbReference type="ChEBI" id="CHEBI:49883"/>
        <label>2</label>
        <note>4Fe-4S-S-AdoMet</note>
    </ligand>
</feature>
<dbReference type="PROSITE" id="PS51918">
    <property type="entry name" value="RADICAL_SAM"/>
    <property type="match status" value="1"/>
</dbReference>
<feature type="binding site" evidence="8">
    <location>
        <position position="67"/>
    </location>
    <ligand>
        <name>[4Fe-4S] cluster</name>
        <dbReference type="ChEBI" id="CHEBI:49883"/>
        <label>2</label>
        <note>4Fe-4S-S-AdoMet</note>
    </ligand>
</feature>
<dbReference type="Pfam" id="PF04055">
    <property type="entry name" value="Radical_SAM"/>
    <property type="match status" value="1"/>
</dbReference>
<name>A0A1G6ZSM8_PEPNI</name>
<dbReference type="AlphaFoldDB" id="A0A1G6ZSM8"/>
<gene>
    <name evidence="8" type="primary">lipA</name>
    <name evidence="10" type="ORF">SAMN04489866_11515</name>
</gene>
<dbReference type="Gene3D" id="3.20.20.70">
    <property type="entry name" value="Aldolase class I"/>
    <property type="match status" value="1"/>
</dbReference>
<dbReference type="NCBIfam" id="NF009544">
    <property type="entry name" value="PRK12928.1"/>
    <property type="match status" value="1"/>
</dbReference>
<comment type="cofactor">
    <cofactor evidence="8">
        <name>[4Fe-4S] cluster</name>
        <dbReference type="ChEBI" id="CHEBI:49883"/>
    </cofactor>
    <text evidence="8">Binds 2 [4Fe-4S] clusters per subunit. One cluster is coordinated with 3 cysteines and an exchangeable S-adenosyl-L-methionine.</text>
</comment>
<reference evidence="10 11" key="1">
    <citation type="submission" date="2016-10" db="EMBL/GenBank/DDBJ databases">
        <authorList>
            <person name="de Groot N.N."/>
        </authorList>
    </citation>
    <scope>NUCLEOTIDE SEQUENCE [LARGE SCALE GENOMIC DNA]</scope>
    <source>
        <strain evidence="10 11">DSM 20475</strain>
    </source>
</reference>
<dbReference type="PANTHER" id="PTHR10949:SF0">
    <property type="entry name" value="LIPOYL SYNTHASE, MITOCHONDRIAL"/>
    <property type="match status" value="1"/>
</dbReference>
<comment type="function">
    <text evidence="8">Catalyzes the radical-mediated insertion of two sulfur atoms into the C-6 and C-8 positions of the octanoyl moiety bound to the lipoyl domains of lipoate-dependent enzymes, thereby converting the octanoylated domains into lipoylated derivatives.</text>
</comment>
<dbReference type="Proteomes" id="UP000198995">
    <property type="component" value="Unassembled WGS sequence"/>
</dbReference>
<dbReference type="InterPro" id="IPR007197">
    <property type="entry name" value="rSAM"/>
</dbReference>
<keyword evidence="11" id="KW-1185">Reference proteome</keyword>
<dbReference type="RefSeq" id="WP_200781909.1">
    <property type="nucleotide sequence ID" value="NZ_FNAF01000015.1"/>
</dbReference>
<evidence type="ECO:0000256" key="8">
    <source>
        <dbReference type="HAMAP-Rule" id="MF_00206"/>
    </source>
</evidence>
<evidence type="ECO:0000256" key="1">
    <source>
        <dbReference type="ARBA" id="ARBA00022485"/>
    </source>
</evidence>
<evidence type="ECO:0000256" key="2">
    <source>
        <dbReference type="ARBA" id="ARBA00022679"/>
    </source>
</evidence>
<dbReference type="InterPro" id="IPR003698">
    <property type="entry name" value="Lipoyl_synth"/>
</dbReference>
<keyword evidence="6 8" id="KW-0411">Iron-sulfur</keyword>
<dbReference type="GO" id="GO:0046872">
    <property type="term" value="F:metal ion binding"/>
    <property type="evidence" value="ECO:0007669"/>
    <property type="project" value="UniProtKB-KW"/>
</dbReference>
<keyword evidence="3 8" id="KW-0949">S-adenosyl-L-methionine</keyword>
<dbReference type="GO" id="GO:0009249">
    <property type="term" value="P:protein lipoylation"/>
    <property type="evidence" value="ECO:0007669"/>
    <property type="project" value="UniProtKB-UniRule"/>
</dbReference>
<feature type="binding site" evidence="8">
    <location>
        <position position="273"/>
    </location>
    <ligand>
        <name>[4Fe-4S] cluster</name>
        <dbReference type="ChEBI" id="CHEBI:49883"/>
        <label>1</label>
    </ligand>
</feature>
<proteinExistence type="inferred from homology"/>
<dbReference type="InterPro" id="IPR013785">
    <property type="entry name" value="Aldolase_TIM"/>
</dbReference>
<evidence type="ECO:0000256" key="6">
    <source>
        <dbReference type="ARBA" id="ARBA00023014"/>
    </source>
</evidence>
<protein>
    <recommendedName>
        <fullName evidence="8">Lipoyl synthase</fullName>
        <ecNumber evidence="8">2.8.1.8</ecNumber>
    </recommendedName>
    <alternativeName>
        <fullName evidence="8">Lip-syn</fullName>
        <shortName evidence="8">LS</shortName>
    </alternativeName>
    <alternativeName>
        <fullName evidence="8">Lipoate synthase</fullName>
    </alternativeName>
    <alternativeName>
        <fullName evidence="8">Lipoic acid synthase</fullName>
    </alternativeName>
    <alternativeName>
        <fullName evidence="8">Sulfur insertion protein LipA</fullName>
    </alternativeName>
</protein>
<dbReference type="NCBIfam" id="NF004019">
    <property type="entry name" value="PRK05481.1"/>
    <property type="match status" value="1"/>
</dbReference>
<dbReference type="SFLD" id="SFLDS00029">
    <property type="entry name" value="Radical_SAM"/>
    <property type="match status" value="1"/>
</dbReference>
<dbReference type="GO" id="GO:0051539">
    <property type="term" value="F:4 iron, 4 sulfur cluster binding"/>
    <property type="evidence" value="ECO:0007669"/>
    <property type="project" value="UniProtKB-UniRule"/>
</dbReference>
<evidence type="ECO:0000313" key="10">
    <source>
        <dbReference type="EMBL" id="SDE05549.1"/>
    </source>
</evidence>
<dbReference type="GO" id="GO:0005737">
    <property type="term" value="C:cytoplasm"/>
    <property type="evidence" value="ECO:0007669"/>
    <property type="project" value="UniProtKB-SubCell"/>
</dbReference>